<dbReference type="InterPro" id="IPR007519">
    <property type="entry name" value="Bul1_N"/>
</dbReference>
<feature type="compositionally biased region" description="Low complexity" evidence="1">
    <location>
        <begin position="489"/>
        <end position="514"/>
    </location>
</feature>
<dbReference type="Pfam" id="PF04425">
    <property type="entry name" value="Bul1_N"/>
    <property type="match status" value="1"/>
</dbReference>
<dbReference type="AlphaFoldDB" id="A0A1E3NUP1"/>
<feature type="domain" description="Bul1 N-terminal" evidence="2">
    <location>
        <begin position="80"/>
        <end position="391"/>
    </location>
</feature>
<dbReference type="InterPro" id="IPR039634">
    <property type="entry name" value="Bul1-like"/>
</dbReference>
<dbReference type="Proteomes" id="UP000094455">
    <property type="component" value="Unassembled WGS sequence"/>
</dbReference>
<dbReference type="RefSeq" id="XP_019020471.1">
    <property type="nucleotide sequence ID" value="XM_019160552.1"/>
</dbReference>
<evidence type="ECO:0000256" key="1">
    <source>
        <dbReference type="SAM" id="MobiDB-lite"/>
    </source>
</evidence>
<evidence type="ECO:0000259" key="2">
    <source>
        <dbReference type="Pfam" id="PF04425"/>
    </source>
</evidence>
<organism evidence="4 5">
    <name type="scientific">Pichia membranifaciens NRRL Y-2026</name>
    <dbReference type="NCBI Taxonomy" id="763406"/>
    <lineage>
        <taxon>Eukaryota</taxon>
        <taxon>Fungi</taxon>
        <taxon>Dikarya</taxon>
        <taxon>Ascomycota</taxon>
        <taxon>Saccharomycotina</taxon>
        <taxon>Pichiomycetes</taxon>
        <taxon>Pichiales</taxon>
        <taxon>Pichiaceae</taxon>
        <taxon>Pichia</taxon>
    </lineage>
</organism>
<evidence type="ECO:0008006" key="6">
    <source>
        <dbReference type="Google" id="ProtNLM"/>
    </source>
</evidence>
<feature type="region of interest" description="Disordered" evidence="1">
    <location>
        <begin position="472"/>
        <end position="514"/>
    </location>
</feature>
<sequence length="733" mass="83568">MSQVTVPATVPLDAQQTNGEAVDGEEVTLLEDVLPSFEMHNYMFNRTIYDTENISSSGNPPSYEDMNVPSTTSNIAPRDLNNFVDPTKNPNLLLLNNLEKFQKIDLPLTVQVVLTKTVPRLGSKQERENPLRQYRPGEVVCGYITIENKSDDAIPFEMFLVSLEGELTIPHPHKPEELIKKKFLKTYDLSACFHYGCIDLASQGVSLQTRMDELDKSLIGFDNDRVITPKIKHKKFFAFKLPHYLLDTSCFDQLPSHLKLPPSFGVDKSAFKGLAKYIKVDPFLGYGRLDRYGSPIKTNDYAADGQSVSYYISVQFIGRKLDFYKKFYTNDTKHEYDFIFLKNVEYNFRVDTSSNTDEYSADDSLSDISTTQQLKMTENMITDKLHEIVERKNLKKIGITDPRKQDEIIFSNMSNNKKSQQLYRAELVPLLSDTKTSMSDGEGFSRVKTVKLVKDFFSKVEGDMTVRLSMNRNSQLRAIKPKQLKHASSKPSSKSNSSLSLNTQNQLNSNSSSFTSLRSLTLSPTTSSDSVSGLRPVTSAPERLYIYLSFKNPDLKRNTKPNLPSTITFSPSLRVYNIQSPYPIPVTFDNKYLFNGGLEPENLQNLKKKFSFYYQELVDVLKDLDSGLARSMYNKVNGLAKLHVSEQVVKRLFETQTIDLHNQWKFNKERNIYECEFGIPLVFDSKNMEKISSYCVVPGFQQCLLSRLYAVDVEVSIKKARAKMNMKFPVHVV</sequence>
<dbReference type="OrthoDB" id="3997979at2759"/>
<dbReference type="GeneID" id="30177239"/>
<proteinExistence type="predicted"/>
<name>A0A1E3NUP1_9ASCO</name>
<evidence type="ECO:0000313" key="5">
    <source>
        <dbReference type="Proteomes" id="UP000094455"/>
    </source>
</evidence>
<keyword evidence="5" id="KW-1185">Reference proteome</keyword>
<protein>
    <recommendedName>
        <fullName evidence="6">Bul1 N-terminal domain-containing protein</fullName>
    </recommendedName>
</protein>
<dbReference type="STRING" id="763406.A0A1E3NUP1"/>
<dbReference type="Pfam" id="PF04426">
    <property type="entry name" value="Bul1_C"/>
    <property type="match status" value="1"/>
</dbReference>
<dbReference type="PANTHER" id="PTHR31904">
    <property type="entry name" value="BYPASS OF STOP CODON PROTEIN 5-RELATED"/>
    <property type="match status" value="1"/>
</dbReference>
<evidence type="ECO:0000313" key="4">
    <source>
        <dbReference type="EMBL" id="ODQ49358.1"/>
    </source>
</evidence>
<gene>
    <name evidence="4" type="ORF">PICMEDRAFT_14826</name>
</gene>
<accession>A0A1E3NUP1</accession>
<dbReference type="PANTHER" id="PTHR31904:SF1">
    <property type="entry name" value="BYPASS OF STOP CODON PROTEIN 5-RELATED"/>
    <property type="match status" value="1"/>
</dbReference>
<reference evidence="4 5" key="1">
    <citation type="journal article" date="2016" name="Proc. Natl. Acad. Sci. U.S.A.">
        <title>Comparative genomics of biotechnologically important yeasts.</title>
        <authorList>
            <person name="Riley R."/>
            <person name="Haridas S."/>
            <person name="Wolfe K.H."/>
            <person name="Lopes M.R."/>
            <person name="Hittinger C.T."/>
            <person name="Goeker M."/>
            <person name="Salamov A.A."/>
            <person name="Wisecaver J.H."/>
            <person name="Long T.M."/>
            <person name="Calvey C.H."/>
            <person name="Aerts A.L."/>
            <person name="Barry K.W."/>
            <person name="Choi C."/>
            <person name="Clum A."/>
            <person name="Coughlan A.Y."/>
            <person name="Deshpande S."/>
            <person name="Douglass A.P."/>
            <person name="Hanson S.J."/>
            <person name="Klenk H.-P."/>
            <person name="LaButti K.M."/>
            <person name="Lapidus A."/>
            <person name="Lindquist E.A."/>
            <person name="Lipzen A.M."/>
            <person name="Meier-Kolthoff J.P."/>
            <person name="Ohm R.A."/>
            <person name="Otillar R.P."/>
            <person name="Pangilinan J.L."/>
            <person name="Peng Y."/>
            <person name="Rokas A."/>
            <person name="Rosa C.A."/>
            <person name="Scheuner C."/>
            <person name="Sibirny A.A."/>
            <person name="Slot J.C."/>
            <person name="Stielow J.B."/>
            <person name="Sun H."/>
            <person name="Kurtzman C.P."/>
            <person name="Blackwell M."/>
            <person name="Grigoriev I.V."/>
            <person name="Jeffries T.W."/>
        </authorList>
    </citation>
    <scope>NUCLEOTIDE SEQUENCE [LARGE SCALE GENOMIC DNA]</scope>
    <source>
        <strain evidence="4 5">NRRL Y-2026</strain>
    </source>
</reference>
<feature type="compositionally biased region" description="Basic residues" evidence="1">
    <location>
        <begin position="479"/>
        <end position="488"/>
    </location>
</feature>
<dbReference type="EMBL" id="KV454001">
    <property type="protein sequence ID" value="ODQ49358.1"/>
    <property type="molecule type" value="Genomic_DNA"/>
</dbReference>
<evidence type="ECO:0000259" key="3">
    <source>
        <dbReference type="Pfam" id="PF04426"/>
    </source>
</evidence>
<dbReference type="InterPro" id="IPR022794">
    <property type="entry name" value="Bul1_C"/>
</dbReference>
<feature type="domain" description="Bul1 C-terminal" evidence="3">
    <location>
        <begin position="657"/>
        <end position="732"/>
    </location>
</feature>